<dbReference type="InterPro" id="IPR011051">
    <property type="entry name" value="RmlC_Cupin_sf"/>
</dbReference>
<proteinExistence type="predicted"/>
<name>A0AAN1QNF3_SYNEL</name>
<sequence length="117" mass="13124">MERPEVSDRGNLLHNLPLSAIAEQFVSLAQGDRCRIEQIVSAGQASPPDFWYDQDETEFVLILQGEAELECEGEAPQILCVGDWRILPPHCRHRVNYTQATPQTVWLAVFYPAATGT</sequence>
<accession>A0AAN1QNF3</accession>
<feature type="domain" description="Cupin type-2" evidence="1">
    <location>
        <begin position="39"/>
        <end position="110"/>
    </location>
</feature>
<dbReference type="RefSeq" id="WP_208676613.1">
    <property type="nucleotide sequence ID" value="NZ_CP030139.2"/>
</dbReference>
<protein>
    <submittedName>
        <fullName evidence="2">Cupin domain-containing protein</fullName>
    </submittedName>
</protein>
<evidence type="ECO:0000259" key="1">
    <source>
        <dbReference type="Pfam" id="PF07883"/>
    </source>
</evidence>
<dbReference type="CDD" id="cd06981">
    <property type="entry name" value="cupin_reut_a1446"/>
    <property type="match status" value="1"/>
</dbReference>
<dbReference type="SUPFAM" id="SSF51182">
    <property type="entry name" value="RmlC-like cupins"/>
    <property type="match status" value="1"/>
</dbReference>
<dbReference type="InterPro" id="IPR014710">
    <property type="entry name" value="RmlC-like_jellyroll"/>
</dbReference>
<dbReference type="InterPro" id="IPR013096">
    <property type="entry name" value="Cupin_2"/>
</dbReference>
<gene>
    <name evidence="2" type="ORF">DOP62_06390</name>
</gene>
<evidence type="ECO:0000313" key="2">
    <source>
        <dbReference type="EMBL" id="AZB72402.1"/>
    </source>
</evidence>
<evidence type="ECO:0000313" key="3">
    <source>
        <dbReference type="Proteomes" id="UP000267249"/>
    </source>
</evidence>
<dbReference type="Pfam" id="PF07883">
    <property type="entry name" value="Cupin_2"/>
    <property type="match status" value="1"/>
</dbReference>
<dbReference type="AlphaFoldDB" id="A0AAN1QNF3"/>
<organism evidence="2 3">
    <name type="scientific">Synechococcus elongatus PCC 11801</name>
    <dbReference type="NCBI Taxonomy" id="2219813"/>
    <lineage>
        <taxon>Bacteria</taxon>
        <taxon>Bacillati</taxon>
        <taxon>Cyanobacteriota</taxon>
        <taxon>Cyanophyceae</taxon>
        <taxon>Synechococcales</taxon>
        <taxon>Synechococcaceae</taxon>
        <taxon>Synechococcus</taxon>
    </lineage>
</organism>
<dbReference type="Gene3D" id="2.60.120.10">
    <property type="entry name" value="Jelly Rolls"/>
    <property type="match status" value="1"/>
</dbReference>
<dbReference type="Proteomes" id="UP000267249">
    <property type="component" value="Chromosome"/>
</dbReference>
<reference evidence="2 3" key="1">
    <citation type="journal article" date="2018" name="Sci. Rep.">
        <title>Genome Features and Biochemical Characteristics of a Robust, Fast Growing and Naturally Transformable Cyanobacterium Synechococcus elongatus PCC 11801 Isolated from India.</title>
        <authorList>
            <person name="Jaiswal D."/>
            <person name="Sengupta A."/>
            <person name="Sohoni S."/>
            <person name="Sengupta S."/>
            <person name="Phadnavis A.G."/>
            <person name="Pakrasi H.B."/>
            <person name="Wangikar P.P."/>
        </authorList>
    </citation>
    <scope>NUCLEOTIDE SEQUENCE [LARGE SCALE GENOMIC DNA]</scope>
    <source>
        <strain evidence="2 3">PCC 11801</strain>
    </source>
</reference>
<dbReference type="EMBL" id="CP030139">
    <property type="protein sequence ID" value="AZB72402.1"/>
    <property type="molecule type" value="Genomic_DNA"/>
</dbReference>